<evidence type="ECO:0000313" key="3">
    <source>
        <dbReference type="Proteomes" id="UP000326789"/>
    </source>
</evidence>
<protein>
    <submittedName>
        <fullName evidence="2">Type IV pilus biogenesis/stability protein PilW</fullName>
    </submittedName>
</protein>
<dbReference type="PROSITE" id="PS50005">
    <property type="entry name" value="TPR"/>
    <property type="match status" value="2"/>
</dbReference>
<dbReference type="InterPro" id="IPR019734">
    <property type="entry name" value="TPR_rpt"/>
</dbReference>
<comment type="caution">
    <text evidence="2">The sequence shown here is derived from an EMBL/GenBank/DDBJ whole genome shotgun (WGS) entry which is preliminary data.</text>
</comment>
<dbReference type="Proteomes" id="UP000326789">
    <property type="component" value="Unassembled WGS sequence"/>
</dbReference>
<reference evidence="2 3" key="1">
    <citation type="submission" date="2019-09" db="EMBL/GenBank/DDBJ databases">
        <title>Whole genome sequence of Vibrio fortis.</title>
        <authorList>
            <person name="Das S.K."/>
        </authorList>
    </citation>
    <scope>NUCLEOTIDE SEQUENCE [LARGE SCALE GENOMIC DNA]</scope>
    <source>
        <strain evidence="2 3">AN60</strain>
    </source>
</reference>
<evidence type="ECO:0000313" key="2">
    <source>
        <dbReference type="EMBL" id="KAB0287112.1"/>
    </source>
</evidence>
<evidence type="ECO:0000256" key="1">
    <source>
        <dbReference type="PROSITE-ProRule" id="PRU00339"/>
    </source>
</evidence>
<dbReference type="SMART" id="SM00028">
    <property type="entry name" value="TPR"/>
    <property type="match status" value="4"/>
</dbReference>
<dbReference type="Gene3D" id="1.25.40.10">
    <property type="entry name" value="Tetratricopeptide repeat domain"/>
    <property type="match status" value="1"/>
</dbReference>
<name>A0A5N3QZ76_9VIBR</name>
<feature type="repeat" description="TPR" evidence="1">
    <location>
        <begin position="74"/>
        <end position="107"/>
    </location>
</feature>
<dbReference type="RefSeq" id="WP_150872641.1">
    <property type="nucleotide sequence ID" value="NZ_VWSE01000008.1"/>
</dbReference>
<feature type="repeat" description="TPR" evidence="1">
    <location>
        <begin position="144"/>
        <end position="177"/>
    </location>
</feature>
<dbReference type="PANTHER" id="PTHR12558:SF13">
    <property type="entry name" value="CELL DIVISION CYCLE PROTEIN 27 HOMOLOG"/>
    <property type="match status" value="1"/>
</dbReference>
<sequence length="244" mass="28054">MPSSKLANLSPFLLLIALGGCVSVTEGEPQRVEADPIAMSESRIALGLGYMEQENMVRARENLELAIQHAPRYYRARLSMAHYYEKVGETDEARKEYRTALRLDSNNGNVLNNYGTFLCKQDDYAQADHYFNKAINQPFYYLVSASYENAGFCALKSGDSEKAKYYFTRALDHEPNRIKSILQLTKIEVSQQEFREARLRLFKFHQRYGYQIPSLQILVELESKAGNNALRDKYQSMLDEMKVS</sequence>
<dbReference type="Pfam" id="PF13431">
    <property type="entry name" value="TPR_17"/>
    <property type="match status" value="1"/>
</dbReference>
<dbReference type="PANTHER" id="PTHR12558">
    <property type="entry name" value="CELL DIVISION CYCLE 16,23,27"/>
    <property type="match status" value="1"/>
</dbReference>
<dbReference type="EMBL" id="VWSE01000008">
    <property type="protein sequence ID" value="KAB0287112.1"/>
    <property type="molecule type" value="Genomic_DNA"/>
</dbReference>
<dbReference type="InterPro" id="IPR013360">
    <property type="entry name" value="Pilus_4_PilW"/>
</dbReference>
<keyword evidence="1" id="KW-0802">TPR repeat</keyword>
<dbReference type="PROSITE" id="PS51257">
    <property type="entry name" value="PROKAR_LIPOPROTEIN"/>
    <property type="match status" value="1"/>
</dbReference>
<proteinExistence type="predicted"/>
<dbReference type="InterPro" id="IPR011990">
    <property type="entry name" value="TPR-like_helical_dom_sf"/>
</dbReference>
<dbReference type="SUPFAM" id="SSF81901">
    <property type="entry name" value="HCP-like"/>
    <property type="match status" value="1"/>
</dbReference>
<dbReference type="AlphaFoldDB" id="A0A5N3QZ76"/>
<gene>
    <name evidence="2" type="primary">pilW</name>
    <name evidence="2" type="ORF">F2P58_21040</name>
</gene>
<accession>A0A5N3QZ76</accession>
<organism evidence="2 3">
    <name type="scientific">Vibrio fortis</name>
    <dbReference type="NCBI Taxonomy" id="212667"/>
    <lineage>
        <taxon>Bacteria</taxon>
        <taxon>Pseudomonadati</taxon>
        <taxon>Pseudomonadota</taxon>
        <taxon>Gammaproteobacteria</taxon>
        <taxon>Vibrionales</taxon>
        <taxon>Vibrionaceae</taxon>
        <taxon>Vibrio</taxon>
    </lineage>
</organism>
<dbReference type="NCBIfam" id="TIGR02521">
    <property type="entry name" value="type_IV_pilW"/>
    <property type="match status" value="1"/>
</dbReference>